<keyword evidence="3" id="KW-1185">Reference proteome</keyword>
<reference evidence="2 3" key="1">
    <citation type="submission" date="2016-12" db="EMBL/GenBank/DDBJ databases">
        <title>The genomes of Aspergillus section Nigri reveals drivers in fungal speciation.</title>
        <authorList>
            <consortium name="DOE Joint Genome Institute"/>
            <person name="Vesth T.C."/>
            <person name="Nybo J."/>
            <person name="Theobald S."/>
            <person name="Brandl J."/>
            <person name="Frisvad J.C."/>
            <person name="Nielsen K.F."/>
            <person name="Lyhne E.K."/>
            <person name="Kogle M.E."/>
            <person name="Kuo A."/>
            <person name="Riley R."/>
            <person name="Clum A."/>
            <person name="Nolan M."/>
            <person name="Lipzen A."/>
            <person name="Salamov A."/>
            <person name="Henrissat B."/>
            <person name="Wiebenga A."/>
            <person name="De Vries R.P."/>
            <person name="Grigoriev I.V."/>
            <person name="Mortensen U.H."/>
            <person name="Andersen M.R."/>
            <person name="Baker S.E."/>
        </authorList>
    </citation>
    <scope>NUCLEOTIDE SEQUENCE [LARGE SCALE GENOMIC DNA]</scope>
    <source>
        <strain evidence="2 3">CBS 115572</strain>
    </source>
</reference>
<accession>A0A317X6H6</accession>
<dbReference type="Proteomes" id="UP000246702">
    <property type="component" value="Unassembled WGS sequence"/>
</dbReference>
<evidence type="ECO:0000256" key="1">
    <source>
        <dbReference type="SAM" id="MobiDB-lite"/>
    </source>
</evidence>
<dbReference type="RefSeq" id="XP_025470987.1">
    <property type="nucleotide sequence ID" value="XM_025611067.1"/>
</dbReference>
<feature type="compositionally biased region" description="Polar residues" evidence="1">
    <location>
        <begin position="1"/>
        <end position="12"/>
    </location>
</feature>
<gene>
    <name evidence="2" type="ORF">BO94DRAFT_532178</name>
</gene>
<feature type="region of interest" description="Disordered" evidence="1">
    <location>
        <begin position="1"/>
        <end position="26"/>
    </location>
</feature>
<evidence type="ECO:0000313" key="3">
    <source>
        <dbReference type="Proteomes" id="UP000246702"/>
    </source>
</evidence>
<evidence type="ECO:0000313" key="2">
    <source>
        <dbReference type="EMBL" id="PWY94226.1"/>
    </source>
</evidence>
<comment type="caution">
    <text evidence="2">The sequence shown here is derived from an EMBL/GenBank/DDBJ whole genome shotgun (WGS) entry which is preliminary data.</text>
</comment>
<dbReference type="AlphaFoldDB" id="A0A317X6H6"/>
<sequence>MHYLSWLQQRPEGSTRPEPNRTGELGAGEFGKGVVHFLARVENSGSIVRLISNSIIQWPNCLRVTTHQPVWMEPRHRVAAEVVLPAGTPTRALACPNQPPRAAIGDFDFRLLCNSGAPDRVLPIISWSM</sequence>
<dbReference type="GeneID" id="37113210"/>
<dbReference type="EMBL" id="MSFK01000005">
    <property type="protein sequence ID" value="PWY94226.1"/>
    <property type="molecule type" value="Genomic_DNA"/>
</dbReference>
<proteinExistence type="predicted"/>
<name>A0A317X6H6_9EURO</name>
<protein>
    <submittedName>
        <fullName evidence="2">Uncharacterized protein</fullName>
    </submittedName>
</protein>
<organism evidence="2 3">
    <name type="scientific">Aspergillus sclerotioniger CBS 115572</name>
    <dbReference type="NCBI Taxonomy" id="1450535"/>
    <lineage>
        <taxon>Eukaryota</taxon>
        <taxon>Fungi</taxon>
        <taxon>Dikarya</taxon>
        <taxon>Ascomycota</taxon>
        <taxon>Pezizomycotina</taxon>
        <taxon>Eurotiomycetes</taxon>
        <taxon>Eurotiomycetidae</taxon>
        <taxon>Eurotiales</taxon>
        <taxon>Aspergillaceae</taxon>
        <taxon>Aspergillus</taxon>
        <taxon>Aspergillus subgen. Circumdati</taxon>
    </lineage>
</organism>